<organism evidence="3 4">
    <name type="scientific">Acidiphilium rubrum</name>
    <dbReference type="NCBI Taxonomy" id="526"/>
    <lineage>
        <taxon>Bacteria</taxon>
        <taxon>Pseudomonadati</taxon>
        <taxon>Pseudomonadota</taxon>
        <taxon>Alphaproteobacteria</taxon>
        <taxon>Acetobacterales</taxon>
        <taxon>Acidocellaceae</taxon>
        <taxon>Acidiphilium</taxon>
    </lineage>
</organism>
<dbReference type="Proteomes" id="UP000186308">
    <property type="component" value="Unassembled WGS sequence"/>
</dbReference>
<dbReference type="GO" id="GO:0016787">
    <property type="term" value="F:hydrolase activity"/>
    <property type="evidence" value="ECO:0007669"/>
    <property type="project" value="InterPro"/>
</dbReference>
<dbReference type="AlphaFoldDB" id="A0A8G2CJ54"/>
<comment type="similarity">
    <text evidence="1">Belongs to the metallo-dependent hydrolases superfamily.</text>
</comment>
<comment type="caution">
    <text evidence="3">The sequence shown here is derived from an EMBL/GenBank/DDBJ whole genome shotgun (WGS) entry which is preliminary data.</text>
</comment>
<accession>A0A8G2CJ54</accession>
<protein>
    <submittedName>
        <fullName evidence="3">L-fuconolactonase</fullName>
    </submittedName>
</protein>
<dbReference type="Gene3D" id="3.20.20.140">
    <property type="entry name" value="Metal-dependent hydrolases"/>
    <property type="match status" value="1"/>
</dbReference>
<dbReference type="PANTHER" id="PTHR43569:SF2">
    <property type="entry name" value="AMIDOHYDROLASE-RELATED DOMAIN-CONTAINING PROTEIN"/>
    <property type="match status" value="1"/>
</dbReference>
<evidence type="ECO:0000313" key="4">
    <source>
        <dbReference type="Proteomes" id="UP000186308"/>
    </source>
</evidence>
<reference evidence="3 4" key="1">
    <citation type="submission" date="2017-01" db="EMBL/GenBank/DDBJ databases">
        <authorList>
            <person name="Varghese N."/>
            <person name="Submissions S."/>
        </authorList>
    </citation>
    <scope>NUCLEOTIDE SEQUENCE [LARGE SCALE GENOMIC DNA]</scope>
    <source>
        <strain evidence="3 4">ATCC 35905</strain>
    </source>
</reference>
<feature type="domain" description="Amidohydrolase-related" evidence="2">
    <location>
        <begin position="3"/>
        <end position="270"/>
    </location>
</feature>
<evidence type="ECO:0000259" key="2">
    <source>
        <dbReference type="Pfam" id="PF04909"/>
    </source>
</evidence>
<evidence type="ECO:0000256" key="1">
    <source>
        <dbReference type="ARBA" id="ARBA00038310"/>
    </source>
</evidence>
<keyword evidence="4" id="KW-1185">Reference proteome</keyword>
<evidence type="ECO:0000313" key="3">
    <source>
        <dbReference type="EMBL" id="SIQ42495.1"/>
    </source>
</evidence>
<dbReference type="InterPro" id="IPR032466">
    <property type="entry name" value="Metal_Hydrolase"/>
</dbReference>
<dbReference type="RefSeq" id="WP_029310584.1">
    <property type="nucleotide sequence ID" value="NZ_FTNE01000004.1"/>
</dbReference>
<proteinExistence type="inferred from homology"/>
<dbReference type="Pfam" id="PF04909">
    <property type="entry name" value="Amidohydro_2"/>
    <property type="match status" value="1"/>
</dbReference>
<dbReference type="InterPro" id="IPR052350">
    <property type="entry name" value="Metallo-dep_Lactonases"/>
</dbReference>
<sequence>MIVDSHLHVWQVDRGDYGWLTPDLPICRDFTTADARSAASGVDRVVLVQAAPTAAETDYLLDVAQHAGGFVHGVVGWTDLAAPDAARRIETLARAPDLVGLRPMLQDMADAAWILRPDVARGLDAMAACGLVLDLLIRPRHLPHCLSLARRHPRLAMVIDHAAKPDIASGDVTAWSDGMRRVAGETEISCKLSGLITEAGPAPAFAAVAPVARCVLEWFGAARVMWGSDWPVLRLAADYQPWLAAAQALVRDVMPAAAEPVFATNALRCYAR</sequence>
<dbReference type="InterPro" id="IPR006680">
    <property type="entry name" value="Amidohydro-rel"/>
</dbReference>
<dbReference type="PANTHER" id="PTHR43569">
    <property type="entry name" value="AMIDOHYDROLASE"/>
    <property type="match status" value="1"/>
</dbReference>
<dbReference type="OrthoDB" id="7183088at2"/>
<gene>
    <name evidence="3" type="ORF">SAMN05421828_104191</name>
</gene>
<name>A0A8G2CJ54_ACIRU</name>
<dbReference type="EMBL" id="FTNE01000004">
    <property type="protein sequence ID" value="SIQ42495.1"/>
    <property type="molecule type" value="Genomic_DNA"/>
</dbReference>
<dbReference type="SUPFAM" id="SSF51556">
    <property type="entry name" value="Metallo-dependent hydrolases"/>
    <property type="match status" value="1"/>
</dbReference>